<evidence type="ECO:0000256" key="2">
    <source>
        <dbReference type="ARBA" id="ARBA00022741"/>
    </source>
</evidence>
<dbReference type="Gene3D" id="3.40.50.300">
    <property type="entry name" value="P-loop containing nucleotide triphosphate hydrolases"/>
    <property type="match status" value="1"/>
</dbReference>
<reference evidence="6" key="1">
    <citation type="submission" date="2016-04" db="EMBL/GenBank/DDBJ databases">
        <authorList>
            <person name="Evans L.H."/>
            <person name="Alamgir A."/>
            <person name="Owens N."/>
            <person name="Weber N.D."/>
            <person name="Virtaneva K."/>
            <person name="Barbian K."/>
            <person name="Babar A."/>
            <person name="Rosenke K."/>
        </authorList>
    </citation>
    <scope>NUCLEOTIDE SEQUENCE</scope>
    <source>
        <strain evidence="6">86</strain>
    </source>
</reference>
<dbReference type="Pfam" id="PF00005">
    <property type="entry name" value="ABC_tran"/>
    <property type="match status" value="1"/>
</dbReference>
<name>A0A212JGV0_9DELT</name>
<feature type="domain" description="ABC transporter" evidence="5">
    <location>
        <begin position="2"/>
        <end position="239"/>
    </location>
</feature>
<organism evidence="6">
    <name type="scientific">uncultured delta proteobacterium</name>
    <dbReference type="NCBI Taxonomy" id="34034"/>
    <lineage>
        <taxon>Bacteria</taxon>
        <taxon>Deltaproteobacteria</taxon>
        <taxon>environmental samples</taxon>
    </lineage>
</organism>
<dbReference type="CDD" id="cd03214">
    <property type="entry name" value="ABC_Iron-Siderophores_B12_Hemin"/>
    <property type="match status" value="1"/>
</dbReference>
<sequence>MIRLRDVTVRYGNAAPALAGVSLDIRPGEMTGLLGPNGSGKTTLLRAVAGSLAPSGGRVLIRDRAVRSLSHKERARMMAFVPQRPESVPEFTVFETVLMGRYAHHKFLEKYTEEDGAIVRRALEEAAVAHLAERPARTLSGGELQRVYAARAFAQQTGVLLLDEAATGLDPAHATALFDRIRQRNKRDGATVLMAIHDLNLAALYCDRLIFLKNGAVVADGPTRDIFTAATLERVYEAPFLVLEHPAMKLPQALALPETESARA</sequence>
<dbReference type="FunFam" id="3.40.50.300:FF:000134">
    <property type="entry name" value="Iron-enterobactin ABC transporter ATP-binding protein"/>
    <property type="match status" value="1"/>
</dbReference>
<keyword evidence="2" id="KW-0547">Nucleotide-binding</keyword>
<dbReference type="EC" id="3.6.3.34" evidence="6"/>
<keyword evidence="3" id="KW-0067">ATP-binding</keyword>
<dbReference type="PROSITE" id="PS50893">
    <property type="entry name" value="ABC_TRANSPORTER_2"/>
    <property type="match status" value="1"/>
</dbReference>
<dbReference type="PANTHER" id="PTHR42794:SF1">
    <property type="entry name" value="HEMIN IMPORT ATP-BINDING PROTEIN HMUV"/>
    <property type="match status" value="1"/>
</dbReference>
<accession>A0A212JGV0</accession>
<keyword evidence="4" id="KW-1278">Translocase</keyword>
<dbReference type="GO" id="GO:0005524">
    <property type="term" value="F:ATP binding"/>
    <property type="evidence" value="ECO:0007669"/>
    <property type="project" value="UniProtKB-KW"/>
</dbReference>
<evidence type="ECO:0000313" key="6">
    <source>
        <dbReference type="EMBL" id="SBV98648.1"/>
    </source>
</evidence>
<dbReference type="PANTHER" id="PTHR42794">
    <property type="entry name" value="HEMIN IMPORT ATP-BINDING PROTEIN HMUV"/>
    <property type="match status" value="1"/>
</dbReference>
<dbReference type="GO" id="GO:0016887">
    <property type="term" value="F:ATP hydrolysis activity"/>
    <property type="evidence" value="ECO:0007669"/>
    <property type="project" value="InterPro"/>
</dbReference>
<dbReference type="InterPro" id="IPR003593">
    <property type="entry name" value="AAA+_ATPase"/>
</dbReference>
<dbReference type="InterPro" id="IPR003439">
    <property type="entry name" value="ABC_transporter-like_ATP-bd"/>
</dbReference>
<dbReference type="SMART" id="SM00382">
    <property type="entry name" value="AAA"/>
    <property type="match status" value="1"/>
</dbReference>
<evidence type="ECO:0000256" key="1">
    <source>
        <dbReference type="ARBA" id="ARBA00022448"/>
    </source>
</evidence>
<evidence type="ECO:0000259" key="5">
    <source>
        <dbReference type="PROSITE" id="PS50893"/>
    </source>
</evidence>
<dbReference type="InterPro" id="IPR027417">
    <property type="entry name" value="P-loop_NTPase"/>
</dbReference>
<evidence type="ECO:0000256" key="4">
    <source>
        <dbReference type="ARBA" id="ARBA00022967"/>
    </source>
</evidence>
<dbReference type="AlphaFoldDB" id="A0A212JGV0"/>
<protein>
    <submittedName>
        <fullName evidence="6">Iron-chelate-transporting ATPase</fullName>
        <ecNumber evidence="6">3.6.3.34</ecNumber>
    </submittedName>
</protein>
<evidence type="ECO:0000256" key="3">
    <source>
        <dbReference type="ARBA" id="ARBA00022840"/>
    </source>
</evidence>
<gene>
    <name evidence="6" type="ORF">KL86DPRO_11424</name>
</gene>
<keyword evidence="6" id="KW-0378">Hydrolase</keyword>
<dbReference type="EMBL" id="FLUQ01000001">
    <property type="protein sequence ID" value="SBV98648.1"/>
    <property type="molecule type" value="Genomic_DNA"/>
</dbReference>
<dbReference type="SUPFAM" id="SSF52540">
    <property type="entry name" value="P-loop containing nucleoside triphosphate hydrolases"/>
    <property type="match status" value="1"/>
</dbReference>
<proteinExistence type="predicted"/>
<keyword evidence="1" id="KW-0813">Transport</keyword>